<keyword evidence="3" id="KW-1185">Reference proteome</keyword>
<protein>
    <submittedName>
        <fullName evidence="2">Uncharacterized protein</fullName>
    </submittedName>
</protein>
<evidence type="ECO:0000313" key="2">
    <source>
        <dbReference type="EMBL" id="GKT42510.1"/>
    </source>
</evidence>
<accession>A0AA37L9G9</accession>
<name>A0AA37L9G9_9PEZI</name>
<feature type="compositionally biased region" description="Low complexity" evidence="1">
    <location>
        <begin position="140"/>
        <end position="153"/>
    </location>
</feature>
<gene>
    <name evidence="2" type="ORF">ColSpa_02691</name>
</gene>
<dbReference type="RefSeq" id="XP_049124860.1">
    <property type="nucleotide sequence ID" value="XM_049268903.1"/>
</dbReference>
<feature type="compositionally biased region" description="Polar residues" evidence="1">
    <location>
        <begin position="64"/>
        <end position="74"/>
    </location>
</feature>
<feature type="compositionally biased region" description="Low complexity" evidence="1">
    <location>
        <begin position="121"/>
        <end position="131"/>
    </location>
</feature>
<sequence>MSMNQHAWAPQTQVQPEVVNGTQMSVRQRAMSRQQSGVIAPLDLATRDNRMNGHQLSIDAQHLSPINETRSPSPTVIRRGDYPLRADQSSFVPQNAAPKVQTDPPVPGPKVNETKVSNTNQSKQAQASAASPKRLPTATQRSAQVAAQPQSQSHTSSQAPAQSPKINGIRENGHTRGVKSESHGAEGTWQKATKSRKKGADAKNQGNSLVPSEQPPKHEADRKGG</sequence>
<dbReference type="Proteomes" id="UP001055115">
    <property type="component" value="Unassembled WGS sequence"/>
</dbReference>
<organism evidence="2 3">
    <name type="scientific">Colletotrichum spaethianum</name>
    <dbReference type="NCBI Taxonomy" id="700344"/>
    <lineage>
        <taxon>Eukaryota</taxon>
        <taxon>Fungi</taxon>
        <taxon>Dikarya</taxon>
        <taxon>Ascomycota</taxon>
        <taxon>Pezizomycotina</taxon>
        <taxon>Sordariomycetes</taxon>
        <taxon>Hypocreomycetidae</taxon>
        <taxon>Glomerellales</taxon>
        <taxon>Glomerellaceae</taxon>
        <taxon>Colletotrichum</taxon>
        <taxon>Colletotrichum spaethianum species complex</taxon>
    </lineage>
</organism>
<comment type="caution">
    <text evidence="2">The sequence shown here is derived from an EMBL/GenBank/DDBJ whole genome shotgun (WGS) entry which is preliminary data.</text>
</comment>
<reference evidence="2 3" key="1">
    <citation type="submission" date="2022-03" db="EMBL/GenBank/DDBJ databases">
        <title>Genome data of Colletotrichum spp.</title>
        <authorList>
            <person name="Utami Y.D."/>
            <person name="Hiruma K."/>
        </authorList>
    </citation>
    <scope>NUCLEOTIDE SEQUENCE [LARGE SCALE GENOMIC DNA]</scope>
    <source>
        <strain evidence="2 3">MAFF 239500</strain>
    </source>
</reference>
<dbReference type="EMBL" id="BQXU01000005">
    <property type="protein sequence ID" value="GKT42510.1"/>
    <property type="molecule type" value="Genomic_DNA"/>
</dbReference>
<feature type="compositionally biased region" description="Basic and acidic residues" evidence="1">
    <location>
        <begin position="215"/>
        <end position="225"/>
    </location>
</feature>
<evidence type="ECO:0000256" key="1">
    <source>
        <dbReference type="SAM" id="MobiDB-lite"/>
    </source>
</evidence>
<feature type="region of interest" description="Disordered" evidence="1">
    <location>
        <begin position="1"/>
        <end position="34"/>
    </location>
</feature>
<feature type="compositionally biased region" description="Polar residues" evidence="1">
    <location>
        <begin position="154"/>
        <end position="165"/>
    </location>
</feature>
<feature type="compositionally biased region" description="Basic and acidic residues" evidence="1">
    <location>
        <begin position="171"/>
        <end position="184"/>
    </location>
</feature>
<evidence type="ECO:0000313" key="3">
    <source>
        <dbReference type="Proteomes" id="UP001055115"/>
    </source>
</evidence>
<dbReference type="GeneID" id="73323493"/>
<dbReference type="AlphaFoldDB" id="A0AA37L9G9"/>
<feature type="region of interest" description="Disordered" evidence="1">
    <location>
        <begin position="57"/>
        <end position="225"/>
    </location>
</feature>
<proteinExistence type="predicted"/>